<dbReference type="EMBL" id="CP073581">
    <property type="protein sequence ID" value="QUJ76354.1"/>
    <property type="molecule type" value="Genomic_DNA"/>
</dbReference>
<dbReference type="InterPro" id="IPR041203">
    <property type="entry name" value="Bact_A2M_MG5"/>
</dbReference>
<dbReference type="RefSeq" id="WP_212704552.1">
    <property type="nucleotide sequence ID" value="NZ_CP073581.1"/>
</dbReference>
<organism evidence="8 9">
    <name type="scientific">Sulfitobacter albidus</name>
    <dbReference type="NCBI Taxonomy" id="2829501"/>
    <lineage>
        <taxon>Bacteria</taxon>
        <taxon>Pseudomonadati</taxon>
        <taxon>Pseudomonadota</taxon>
        <taxon>Alphaproteobacteria</taxon>
        <taxon>Rhodobacterales</taxon>
        <taxon>Roseobacteraceae</taxon>
        <taxon>Sulfitobacter</taxon>
    </lineage>
</organism>
<dbReference type="GO" id="GO:0006508">
    <property type="term" value="P:proteolysis"/>
    <property type="evidence" value="ECO:0007669"/>
    <property type="project" value="InterPro"/>
</dbReference>
<dbReference type="Pfam" id="PF11974">
    <property type="entry name" value="bMG3"/>
    <property type="match status" value="1"/>
</dbReference>
<name>A0A975PM50_9RHOB</name>
<keyword evidence="3" id="KW-0677">Repeat</keyword>
<evidence type="ECO:0000259" key="7">
    <source>
        <dbReference type="SMART" id="SM01360"/>
    </source>
</evidence>
<dbReference type="Pfam" id="PF17973">
    <property type="entry name" value="bMG10"/>
    <property type="match status" value="1"/>
</dbReference>
<dbReference type="CDD" id="cd02891">
    <property type="entry name" value="A2M_like"/>
    <property type="match status" value="1"/>
</dbReference>
<dbReference type="Gene3D" id="1.50.10.20">
    <property type="match status" value="1"/>
</dbReference>
<feature type="domain" description="Alpha-2-macroglobulin bait region" evidence="6">
    <location>
        <begin position="941"/>
        <end position="1086"/>
    </location>
</feature>
<feature type="signal peptide" evidence="5">
    <location>
        <begin position="1"/>
        <end position="17"/>
    </location>
</feature>
<dbReference type="PANTHER" id="PTHR40094:SF1">
    <property type="entry name" value="UBIQUITIN DOMAIN-CONTAINING PROTEIN"/>
    <property type="match status" value="1"/>
</dbReference>
<evidence type="ECO:0000256" key="1">
    <source>
        <dbReference type="ARBA" id="ARBA00010556"/>
    </source>
</evidence>
<dbReference type="Pfam" id="PF21142">
    <property type="entry name" value="A2M_bMG2"/>
    <property type="match status" value="1"/>
</dbReference>
<dbReference type="SMART" id="SM01419">
    <property type="entry name" value="Thiol-ester_cl"/>
    <property type="match status" value="1"/>
</dbReference>
<dbReference type="PANTHER" id="PTHR40094">
    <property type="entry name" value="ALPHA-2-MACROGLOBULIN HOMOLOG"/>
    <property type="match status" value="1"/>
</dbReference>
<accession>A0A975PM50</accession>
<dbReference type="InterPro" id="IPR011625">
    <property type="entry name" value="A2M_N_BRD"/>
</dbReference>
<reference evidence="8" key="1">
    <citation type="submission" date="2021-04" db="EMBL/GenBank/DDBJ databases">
        <title>Complete genome sequence for Sulfitobacter sp. strain JK7-1.</title>
        <authorList>
            <person name="Park S.-J."/>
        </authorList>
    </citation>
    <scope>NUCLEOTIDE SEQUENCE</scope>
    <source>
        <strain evidence="8">JK7-1</strain>
    </source>
</reference>
<evidence type="ECO:0000256" key="4">
    <source>
        <dbReference type="ARBA" id="ARBA00023157"/>
    </source>
</evidence>
<feature type="chain" id="PRO_5037953320" evidence="5">
    <location>
        <begin position="18"/>
        <end position="1792"/>
    </location>
</feature>
<evidence type="ECO:0000256" key="2">
    <source>
        <dbReference type="ARBA" id="ARBA00022729"/>
    </source>
</evidence>
<gene>
    <name evidence="8" type="ORF">KDD17_15890</name>
</gene>
<keyword evidence="4" id="KW-1015">Disulfide bond</keyword>
<protein>
    <submittedName>
        <fullName evidence="8">Alpha-2-macroglobulin family protein</fullName>
    </submittedName>
</protein>
<dbReference type="SMART" id="SM01359">
    <property type="entry name" value="A2M_N_2"/>
    <property type="match status" value="1"/>
</dbReference>
<dbReference type="InterPro" id="IPR026284">
    <property type="entry name" value="A2MG_proteobact"/>
</dbReference>
<dbReference type="KEGG" id="sual:KDD17_15890"/>
<sequence length="1792" mass="189498">MARVLMVLCLTAGALWAQDPLPAERYVQSLDTDFPGADLGPLFDTSAAACQRACSARAACAGYTHNTRSNACFPKASADVAAPFVGAVSARKVVTPDAAQTLALLRIADLPPTRAEDLAQARALVGTLAQQTPAGGLRLEDVLRAYEVARADGVRDRMLLHATQAVVLRDASADWARFAEMGLLPGEGLPRDRARMLRRQTVPAALNAYLRAEGVQAQAEALDLLARAYEANGRGREMIAPLRLAERIAPGVGTARALEAAIAKYGFRVVDTRVEYDSARPRLCAVFSELLAPRGTDFAPYVRLNDPRLVVSASERELCIDGVTHGARYSVTLRRGLPAASGEVLHRDTPVTLYVRDRAPTVRFAGRAYVLPRGGDAALPVETVNTDAVELVLRRISDRSLLRAMQESYFGRPLSKYQEDAFADTIAQEIWRGTGDVQNTLNVAMTTRLPLAEALADQPPGIYALSAAIAGQDPYDSPAATQWFILSDLGISSLTGTDGLHVGVRGLGDAQPRAGVTVTLINRANAVLGTAQTGADGRAHFAAGLIRGEGAAAPALILADAGGEDAAFLSLRDPAFDLSDRGVEGRPPSPPIDTFLTTDRGAYRPGEVIHATALTRDAAGRAVNGLPLVAVLTRPDGVEHARTLSQNARAGGHVFALPLDARVPRGAWRLDMIADPALGPLASTTVLVEDFLPDRIAFEMSLPDEMRLQAGQRAGVKARYLFGAPGADLRVEGEVRLRLQRRLEAYPGAFFGRHDAQFDTATAAIGATQTDAQGQAIVDLRLPQVTPPPATPLEAVVRLRVAEGSGRAVEREQTRVIVPDGPMIGIRPVFDGPLPQGGEAAFELIATGGEMPAQVTFNRVETRYQWFRSGGRWSWEPITRRVRVQTDEVTLSGAPVPLRLPTDWGQYEVVVQSVAAPQVASSILFTSGWGGDGARDTPDALPVTLDRESYAVGETATMRFEAEADGVALVSVLSNRVIAQRSVPVTAGDVAIPLTVTQEWGHSAYVTATLITPMDRAAGRNPARRLGLAHVRVAPVGKVLDVTLDAPAEVDGQAGILRVPVQIDGIAAGETAHLTLAAVDVGILNLTAFEPPDPGAHYFGQRRLGVGMRDLYGRLIDGLNGAMGQVRSGGDAVTAPGAQAPPPTEALMARFSGPVTVDAQGRATIEIARPAFNGTIRLMAVAWSDSGVGHAVSDVVARDPVVLTASLPRLLAPGDESRLLLEFTHTRGDTGPMALRVLADAGVAVGAVPERIEVLAGQTVRVPVDLRGREPGDHEVIVTLTPPEGDPLTRRYTLPVRNNDPATAVTQRFSLGAGESFTFDSAVFADLRAGTASATLTAGPLARLDVPGLLRQLDRYPYGCSEQVTSAALPLLAMGDLAGQSGIDAPARLREAVDLLAARQSGNGGFGLWGAGSGNLWLDAYVTDFLTRAADGGVSVPARVRSRALDNLRNGVNFAPDFDLGGEGIAYALLVLARAGAAQIGDLRYYADAKATQFATPMAAAQLGAALASYGDPTRADAMFTRAASLLARRGDPSRWRDDFGSDLRDRAAVLHLAAEAGSEAVDRDALAGDLGRVTRALSTQEAAHVALAARALQGAPSDLRLDGAPVQGTAIKILRDTAPQSHRLTNAGDTPVDVTVTTLGVPEVPPEAGGTGYALRRTLYTLQGEPVSGPVPSGARLIVVLDLQPFESTGARLMIDDPLPGGFEIDNPNLLRSGDIAQFDWITAATPRHVEFRADRFLAAIDRRDADPVQLAYVVRAVTPGSYHHPAALVTDMYRPASRATTGTGRVIVTP</sequence>
<dbReference type="InterPro" id="IPR049120">
    <property type="entry name" value="A2M_bMG2"/>
</dbReference>
<dbReference type="InterPro" id="IPR000177">
    <property type="entry name" value="Apple"/>
</dbReference>
<keyword evidence="9" id="KW-1185">Reference proteome</keyword>
<dbReference type="InterPro" id="IPR041246">
    <property type="entry name" value="Bact_MG10"/>
</dbReference>
<dbReference type="GO" id="GO:0004866">
    <property type="term" value="F:endopeptidase inhibitor activity"/>
    <property type="evidence" value="ECO:0007669"/>
    <property type="project" value="InterPro"/>
</dbReference>
<dbReference type="Pfam" id="PF07703">
    <property type="entry name" value="A2M_BRD"/>
    <property type="match status" value="1"/>
</dbReference>
<evidence type="ECO:0000313" key="8">
    <source>
        <dbReference type="EMBL" id="QUJ76354.1"/>
    </source>
</evidence>
<evidence type="ECO:0000256" key="3">
    <source>
        <dbReference type="ARBA" id="ARBA00022737"/>
    </source>
</evidence>
<dbReference type="Gene3D" id="2.60.40.1930">
    <property type="match status" value="1"/>
</dbReference>
<evidence type="ECO:0000313" key="9">
    <source>
        <dbReference type="Proteomes" id="UP000683291"/>
    </source>
</evidence>
<dbReference type="Pfam" id="PF01835">
    <property type="entry name" value="MG2"/>
    <property type="match status" value="1"/>
</dbReference>
<keyword evidence="2 5" id="KW-0732">Signal</keyword>
<dbReference type="SUPFAM" id="SSF48239">
    <property type="entry name" value="Terpenoid cyclases/Protein prenyltransferases"/>
    <property type="match status" value="1"/>
</dbReference>
<dbReference type="InterPro" id="IPR021868">
    <property type="entry name" value="Alpha_2_Macroglob_MG3"/>
</dbReference>
<evidence type="ECO:0000256" key="5">
    <source>
        <dbReference type="SAM" id="SignalP"/>
    </source>
</evidence>
<dbReference type="Proteomes" id="UP000683291">
    <property type="component" value="Chromosome 1"/>
</dbReference>
<comment type="similarity">
    <text evidence="1">Belongs to the protease inhibitor I39 (alpha-2-macroglobulin) family. Bacterial alpha-2-macroglobulin subfamily.</text>
</comment>
<dbReference type="InterPro" id="IPR008930">
    <property type="entry name" value="Terpenoid_cyclase/PrenylTrfase"/>
</dbReference>
<dbReference type="SMART" id="SM01360">
    <property type="entry name" value="A2M"/>
    <property type="match status" value="1"/>
</dbReference>
<dbReference type="InterPro" id="IPR002890">
    <property type="entry name" value="MG2"/>
</dbReference>
<dbReference type="InterPro" id="IPR047565">
    <property type="entry name" value="Alpha-macroglob_thiol-ester_cl"/>
</dbReference>
<dbReference type="GO" id="GO:0005576">
    <property type="term" value="C:extracellular region"/>
    <property type="evidence" value="ECO:0007669"/>
    <property type="project" value="InterPro"/>
</dbReference>
<evidence type="ECO:0000259" key="6">
    <source>
        <dbReference type="SMART" id="SM01359"/>
    </source>
</evidence>
<dbReference type="InterPro" id="IPR041462">
    <property type="entry name" value="Bact_A2M_MG6"/>
</dbReference>
<dbReference type="CDD" id="cd01100">
    <property type="entry name" value="APPLE_Factor_XI_like"/>
    <property type="match status" value="1"/>
</dbReference>
<dbReference type="InterPro" id="IPR051802">
    <property type="entry name" value="YfhM-like"/>
</dbReference>
<dbReference type="Gene3D" id="3.50.4.10">
    <property type="entry name" value="Hepatocyte Growth Factor"/>
    <property type="match status" value="1"/>
</dbReference>
<dbReference type="Pfam" id="PF17972">
    <property type="entry name" value="bMG5"/>
    <property type="match status" value="1"/>
</dbReference>
<dbReference type="InterPro" id="IPR001599">
    <property type="entry name" value="Macroglobln_a2"/>
</dbReference>
<dbReference type="PIRSF" id="PIRSF038980">
    <property type="entry name" value="A2M_bac"/>
    <property type="match status" value="1"/>
</dbReference>
<proteinExistence type="inferred from homology"/>
<dbReference type="Pfam" id="PF17962">
    <property type="entry name" value="bMG6"/>
    <property type="match status" value="1"/>
</dbReference>
<feature type="domain" description="Alpha-2-macroglobulin" evidence="7">
    <location>
        <begin position="1149"/>
        <end position="1237"/>
    </location>
</feature>